<sequence length="143" mass="15258">MSTDKVDLPHDRSHVEASPSHQKYASSSTLADDQAETSSLPPLPEIPAPDLDLSLSLESIIGQSFPTSDKVSKRASNVLKLSEENEKLKQELRAMSERLEAAERRRVELDRRAREKKAAAAAAAAATTTTAATTGSNATAATS</sequence>
<dbReference type="GeneID" id="20675898"/>
<feature type="compositionally biased region" description="Polar residues" evidence="1">
    <location>
        <begin position="19"/>
        <end position="40"/>
    </location>
</feature>
<feature type="region of interest" description="Disordered" evidence="1">
    <location>
        <begin position="1"/>
        <end position="49"/>
    </location>
</feature>
<organism evidence="2 3">
    <name type="scientific">Heterobasidion irregulare (strain TC 32-1)</name>
    <dbReference type="NCBI Taxonomy" id="747525"/>
    <lineage>
        <taxon>Eukaryota</taxon>
        <taxon>Fungi</taxon>
        <taxon>Dikarya</taxon>
        <taxon>Basidiomycota</taxon>
        <taxon>Agaricomycotina</taxon>
        <taxon>Agaricomycetes</taxon>
        <taxon>Russulales</taxon>
        <taxon>Bondarzewiaceae</taxon>
        <taxon>Heterobasidion</taxon>
        <taxon>Heterobasidion annosum species complex</taxon>
    </lineage>
</organism>
<dbReference type="KEGG" id="hir:HETIRDRAFT_448940"/>
<gene>
    <name evidence="2" type="ORF">HETIRDRAFT_448940</name>
</gene>
<evidence type="ECO:0000256" key="1">
    <source>
        <dbReference type="SAM" id="MobiDB-lite"/>
    </source>
</evidence>
<feature type="compositionally biased region" description="Low complexity" evidence="1">
    <location>
        <begin position="119"/>
        <end position="143"/>
    </location>
</feature>
<evidence type="ECO:0000313" key="2">
    <source>
        <dbReference type="EMBL" id="ETW86018.1"/>
    </source>
</evidence>
<protein>
    <submittedName>
        <fullName evidence="2">Uncharacterized protein</fullName>
    </submittedName>
</protein>
<feature type="compositionally biased region" description="Basic and acidic residues" evidence="1">
    <location>
        <begin position="1"/>
        <end position="15"/>
    </location>
</feature>
<reference evidence="2 3" key="1">
    <citation type="journal article" date="2012" name="New Phytol.">
        <title>Insight into trade-off between wood decay and parasitism from the genome of a fungal forest pathogen.</title>
        <authorList>
            <person name="Olson A."/>
            <person name="Aerts A."/>
            <person name="Asiegbu F."/>
            <person name="Belbahri L."/>
            <person name="Bouzid O."/>
            <person name="Broberg A."/>
            <person name="Canback B."/>
            <person name="Coutinho P.M."/>
            <person name="Cullen D."/>
            <person name="Dalman K."/>
            <person name="Deflorio G."/>
            <person name="van Diepen L.T."/>
            <person name="Dunand C."/>
            <person name="Duplessis S."/>
            <person name="Durling M."/>
            <person name="Gonthier P."/>
            <person name="Grimwood J."/>
            <person name="Fossdal C.G."/>
            <person name="Hansson D."/>
            <person name="Henrissat B."/>
            <person name="Hietala A."/>
            <person name="Himmelstrand K."/>
            <person name="Hoffmeister D."/>
            <person name="Hogberg N."/>
            <person name="James T.Y."/>
            <person name="Karlsson M."/>
            <person name="Kohler A."/>
            <person name="Kues U."/>
            <person name="Lee Y.H."/>
            <person name="Lin Y.C."/>
            <person name="Lind M."/>
            <person name="Lindquist E."/>
            <person name="Lombard V."/>
            <person name="Lucas S."/>
            <person name="Lunden K."/>
            <person name="Morin E."/>
            <person name="Murat C."/>
            <person name="Park J."/>
            <person name="Raffaello T."/>
            <person name="Rouze P."/>
            <person name="Salamov A."/>
            <person name="Schmutz J."/>
            <person name="Solheim H."/>
            <person name="Stahlberg J."/>
            <person name="Velez H."/>
            <person name="de Vries R.P."/>
            <person name="Wiebenga A."/>
            <person name="Woodward S."/>
            <person name="Yakovlev I."/>
            <person name="Garbelotto M."/>
            <person name="Martin F."/>
            <person name="Grigoriev I.V."/>
            <person name="Stenlid J."/>
        </authorList>
    </citation>
    <scope>NUCLEOTIDE SEQUENCE [LARGE SCALE GENOMIC DNA]</scope>
    <source>
        <strain evidence="2 3">TC 32-1</strain>
    </source>
</reference>
<dbReference type="STRING" id="747525.W4KJI2"/>
<name>W4KJI2_HETIT</name>
<dbReference type="AlphaFoldDB" id="W4KJI2"/>
<accession>W4KJI2</accession>
<dbReference type="EMBL" id="KI925455">
    <property type="protein sequence ID" value="ETW86018.1"/>
    <property type="molecule type" value="Genomic_DNA"/>
</dbReference>
<dbReference type="OrthoDB" id="3254913at2759"/>
<proteinExistence type="predicted"/>
<feature type="region of interest" description="Disordered" evidence="1">
    <location>
        <begin position="114"/>
        <end position="143"/>
    </location>
</feature>
<evidence type="ECO:0000313" key="3">
    <source>
        <dbReference type="Proteomes" id="UP000030671"/>
    </source>
</evidence>
<dbReference type="eggNOG" id="ENOG502SX4V">
    <property type="taxonomic scope" value="Eukaryota"/>
</dbReference>
<dbReference type="RefSeq" id="XP_009542805.1">
    <property type="nucleotide sequence ID" value="XM_009544510.1"/>
</dbReference>
<dbReference type="InParanoid" id="W4KJI2"/>
<keyword evidence="3" id="KW-1185">Reference proteome</keyword>
<dbReference type="Proteomes" id="UP000030671">
    <property type="component" value="Unassembled WGS sequence"/>
</dbReference>
<dbReference type="HOGENOM" id="CLU_1806407_0_0_1"/>